<feature type="compositionally biased region" description="Polar residues" evidence="1">
    <location>
        <begin position="179"/>
        <end position="193"/>
    </location>
</feature>
<dbReference type="Proteomes" id="UP000184188">
    <property type="component" value="Unassembled WGS sequence"/>
</dbReference>
<dbReference type="VEuPathDB" id="FungiDB:ASPZODRAFT_68521"/>
<feature type="region of interest" description="Disordered" evidence="1">
    <location>
        <begin position="139"/>
        <end position="195"/>
    </location>
</feature>
<dbReference type="Gene3D" id="1.20.5.170">
    <property type="match status" value="1"/>
</dbReference>
<sequence length="304" mass="33663">MGPGKEATAPRRRESRAGTRKVTTLSAEQLERKRANDREAQRTIRQRTKEHIDRLQREVQELKAKGEQYDHLFQHNMELQEEISLLKSQLSMKQTYSDYSETEVPRSRQTSVASSVLPASHAPAPFSEIAISQAPSDVSSSSRASVSHDWPYPSTRPPSTGELPETDYPREGKPYLLDRQTQPAQGPHTTSTAYLGGASQYGYSAPGDGVRLAAPSIHPYPPPPHHYPPVSASQAQGEPLLPHLQHPVAYHSGHRSMSVPTISMERKQDGRPLAQTLPPFTAPNHVGHVPVTPPYPPYSWTSQA</sequence>
<gene>
    <name evidence="2" type="ORF">ASPZODRAFT_68521</name>
</gene>
<name>A0A1L9SEF0_9EURO</name>
<dbReference type="RefSeq" id="XP_022580110.1">
    <property type="nucleotide sequence ID" value="XM_022729515.1"/>
</dbReference>
<dbReference type="CDD" id="cd14688">
    <property type="entry name" value="bZIP_YAP"/>
    <property type="match status" value="1"/>
</dbReference>
<organism evidence="2 3">
    <name type="scientific">Penicilliopsis zonata CBS 506.65</name>
    <dbReference type="NCBI Taxonomy" id="1073090"/>
    <lineage>
        <taxon>Eukaryota</taxon>
        <taxon>Fungi</taxon>
        <taxon>Dikarya</taxon>
        <taxon>Ascomycota</taxon>
        <taxon>Pezizomycotina</taxon>
        <taxon>Eurotiomycetes</taxon>
        <taxon>Eurotiomycetidae</taxon>
        <taxon>Eurotiales</taxon>
        <taxon>Aspergillaceae</taxon>
        <taxon>Penicilliopsis</taxon>
    </lineage>
</organism>
<reference evidence="3" key="1">
    <citation type="journal article" date="2017" name="Genome Biol.">
        <title>Comparative genomics reveals high biological diversity and specific adaptations in the industrially and medically important fungal genus Aspergillus.</title>
        <authorList>
            <person name="de Vries R.P."/>
            <person name="Riley R."/>
            <person name="Wiebenga A."/>
            <person name="Aguilar-Osorio G."/>
            <person name="Amillis S."/>
            <person name="Uchima C.A."/>
            <person name="Anderluh G."/>
            <person name="Asadollahi M."/>
            <person name="Askin M."/>
            <person name="Barry K."/>
            <person name="Battaglia E."/>
            <person name="Bayram O."/>
            <person name="Benocci T."/>
            <person name="Braus-Stromeyer S.A."/>
            <person name="Caldana C."/>
            <person name="Canovas D."/>
            <person name="Cerqueira G.C."/>
            <person name="Chen F."/>
            <person name="Chen W."/>
            <person name="Choi C."/>
            <person name="Clum A."/>
            <person name="Dos Santos R.A."/>
            <person name="Damasio A.R."/>
            <person name="Diallinas G."/>
            <person name="Emri T."/>
            <person name="Fekete E."/>
            <person name="Flipphi M."/>
            <person name="Freyberg S."/>
            <person name="Gallo A."/>
            <person name="Gournas C."/>
            <person name="Habgood R."/>
            <person name="Hainaut M."/>
            <person name="Harispe M.L."/>
            <person name="Henrissat B."/>
            <person name="Hilden K.S."/>
            <person name="Hope R."/>
            <person name="Hossain A."/>
            <person name="Karabika E."/>
            <person name="Karaffa L."/>
            <person name="Karanyi Z."/>
            <person name="Krasevec N."/>
            <person name="Kuo A."/>
            <person name="Kusch H."/>
            <person name="LaButti K."/>
            <person name="Lagendijk E.L."/>
            <person name="Lapidus A."/>
            <person name="Levasseur A."/>
            <person name="Lindquist E."/>
            <person name="Lipzen A."/>
            <person name="Logrieco A.F."/>
            <person name="MacCabe A."/>
            <person name="Maekelae M.R."/>
            <person name="Malavazi I."/>
            <person name="Melin P."/>
            <person name="Meyer V."/>
            <person name="Mielnichuk N."/>
            <person name="Miskei M."/>
            <person name="Molnar A.P."/>
            <person name="Mule G."/>
            <person name="Ngan C.Y."/>
            <person name="Orejas M."/>
            <person name="Orosz E."/>
            <person name="Ouedraogo J.P."/>
            <person name="Overkamp K.M."/>
            <person name="Park H.-S."/>
            <person name="Perrone G."/>
            <person name="Piumi F."/>
            <person name="Punt P.J."/>
            <person name="Ram A.F."/>
            <person name="Ramon A."/>
            <person name="Rauscher S."/>
            <person name="Record E."/>
            <person name="Riano-Pachon D.M."/>
            <person name="Robert V."/>
            <person name="Roehrig J."/>
            <person name="Ruller R."/>
            <person name="Salamov A."/>
            <person name="Salih N.S."/>
            <person name="Samson R.A."/>
            <person name="Sandor E."/>
            <person name="Sanguinetti M."/>
            <person name="Schuetze T."/>
            <person name="Sepcic K."/>
            <person name="Shelest E."/>
            <person name="Sherlock G."/>
            <person name="Sophianopoulou V."/>
            <person name="Squina F.M."/>
            <person name="Sun H."/>
            <person name="Susca A."/>
            <person name="Todd R.B."/>
            <person name="Tsang A."/>
            <person name="Unkles S.E."/>
            <person name="van de Wiele N."/>
            <person name="van Rossen-Uffink D."/>
            <person name="Oliveira J.V."/>
            <person name="Vesth T.C."/>
            <person name="Visser J."/>
            <person name="Yu J.-H."/>
            <person name="Zhou M."/>
            <person name="Andersen M.R."/>
            <person name="Archer D.B."/>
            <person name="Baker S.E."/>
            <person name="Benoit I."/>
            <person name="Brakhage A.A."/>
            <person name="Braus G.H."/>
            <person name="Fischer R."/>
            <person name="Frisvad J.C."/>
            <person name="Goldman G.H."/>
            <person name="Houbraken J."/>
            <person name="Oakley B."/>
            <person name="Pocsi I."/>
            <person name="Scazzocchio C."/>
            <person name="Seiboth B."/>
            <person name="vanKuyk P.A."/>
            <person name="Wortman J."/>
            <person name="Dyer P.S."/>
            <person name="Grigoriev I.V."/>
        </authorList>
    </citation>
    <scope>NUCLEOTIDE SEQUENCE [LARGE SCALE GENOMIC DNA]</scope>
    <source>
        <strain evidence="3">CBS 506.65</strain>
    </source>
</reference>
<feature type="region of interest" description="Disordered" evidence="1">
    <location>
        <begin position="266"/>
        <end position="304"/>
    </location>
</feature>
<protein>
    <recommendedName>
        <fullName evidence="4">BZIP domain-containing protein</fullName>
    </recommendedName>
</protein>
<evidence type="ECO:0000313" key="3">
    <source>
        <dbReference type="Proteomes" id="UP000184188"/>
    </source>
</evidence>
<feature type="region of interest" description="Disordered" evidence="1">
    <location>
        <begin position="91"/>
        <end position="116"/>
    </location>
</feature>
<dbReference type="OrthoDB" id="3535998at2759"/>
<accession>A0A1L9SEF0</accession>
<feature type="region of interest" description="Disordered" evidence="1">
    <location>
        <begin position="1"/>
        <end position="50"/>
    </location>
</feature>
<evidence type="ECO:0000313" key="2">
    <source>
        <dbReference type="EMBL" id="OJJ45600.1"/>
    </source>
</evidence>
<dbReference type="PANTHER" id="PTHR37012">
    <property type="entry name" value="B-ZIP TRANSCRIPTION FACTOR (EUROFUNG)-RELATED"/>
    <property type="match status" value="1"/>
</dbReference>
<dbReference type="SUPFAM" id="SSF57959">
    <property type="entry name" value="Leucine zipper domain"/>
    <property type="match status" value="1"/>
</dbReference>
<dbReference type="AlphaFoldDB" id="A0A1L9SEF0"/>
<feature type="compositionally biased region" description="Basic and acidic residues" evidence="1">
    <location>
        <begin position="29"/>
        <end position="50"/>
    </location>
</feature>
<evidence type="ECO:0008006" key="4">
    <source>
        <dbReference type="Google" id="ProtNLM"/>
    </source>
</evidence>
<feature type="compositionally biased region" description="Basic and acidic residues" evidence="1">
    <location>
        <begin position="8"/>
        <end position="17"/>
    </location>
</feature>
<evidence type="ECO:0000256" key="1">
    <source>
        <dbReference type="SAM" id="MobiDB-lite"/>
    </source>
</evidence>
<dbReference type="EMBL" id="KV878344">
    <property type="protein sequence ID" value="OJJ45600.1"/>
    <property type="molecule type" value="Genomic_DNA"/>
</dbReference>
<dbReference type="GO" id="GO:0003700">
    <property type="term" value="F:DNA-binding transcription factor activity"/>
    <property type="evidence" value="ECO:0007669"/>
    <property type="project" value="InterPro"/>
</dbReference>
<keyword evidence="3" id="KW-1185">Reference proteome</keyword>
<dbReference type="PANTHER" id="PTHR37012:SF2">
    <property type="entry name" value="BZIP DOMAIN-CONTAINING PROTEIN-RELATED"/>
    <property type="match status" value="1"/>
</dbReference>
<dbReference type="GeneID" id="34615979"/>
<dbReference type="InterPro" id="IPR046347">
    <property type="entry name" value="bZIP_sf"/>
</dbReference>
<proteinExistence type="predicted"/>